<feature type="compositionally biased region" description="Polar residues" evidence="1">
    <location>
        <begin position="81"/>
        <end position="94"/>
    </location>
</feature>
<dbReference type="InterPro" id="IPR057558">
    <property type="entry name" value="Swc3_dom"/>
</dbReference>
<evidence type="ECO:0000313" key="3">
    <source>
        <dbReference type="EMBL" id="KAK0735997.1"/>
    </source>
</evidence>
<name>A0AA40EF14_9PEZI</name>
<dbReference type="GO" id="GO:0140849">
    <property type="term" value="F:ATP-dependent H2AZ histone chaperone activity"/>
    <property type="evidence" value="ECO:0007669"/>
    <property type="project" value="InterPro"/>
</dbReference>
<feature type="compositionally biased region" description="Low complexity" evidence="1">
    <location>
        <begin position="344"/>
        <end position="355"/>
    </location>
</feature>
<evidence type="ECO:0000313" key="4">
    <source>
        <dbReference type="Proteomes" id="UP001172159"/>
    </source>
</evidence>
<dbReference type="InterPro" id="IPR037651">
    <property type="entry name" value="Swc3"/>
</dbReference>
<comment type="caution">
    <text evidence="3">The sequence shown here is derived from an EMBL/GenBank/DDBJ whole genome shotgun (WGS) entry which is preliminary data.</text>
</comment>
<dbReference type="GO" id="GO:0000812">
    <property type="term" value="C:Swr1 complex"/>
    <property type="evidence" value="ECO:0007669"/>
    <property type="project" value="InterPro"/>
</dbReference>
<organism evidence="3 4">
    <name type="scientific">Apiosordaria backusii</name>
    <dbReference type="NCBI Taxonomy" id="314023"/>
    <lineage>
        <taxon>Eukaryota</taxon>
        <taxon>Fungi</taxon>
        <taxon>Dikarya</taxon>
        <taxon>Ascomycota</taxon>
        <taxon>Pezizomycotina</taxon>
        <taxon>Sordariomycetes</taxon>
        <taxon>Sordariomycetidae</taxon>
        <taxon>Sordariales</taxon>
        <taxon>Lasiosphaeriaceae</taxon>
        <taxon>Apiosordaria</taxon>
    </lineage>
</organism>
<feature type="compositionally biased region" description="Basic and acidic residues" evidence="1">
    <location>
        <begin position="711"/>
        <end position="725"/>
    </location>
</feature>
<feature type="compositionally biased region" description="Low complexity" evidence="1">
    <location>
        <begin position="544"/>
        <end position="564"/>
    </location>
</feature>
<evidence type="ECO:0000256" key="1">
    <source>
        <dbReference type="SAM" id="MobiDB-lite"/>
    </source>
</evidence>
<sequence>MEKKRKLPARAAARVEQAAKRRNTDSTPKSVSKSATPTPAPAPEPEPTPVEDVPTPLPKSISAGKPLPTVDSPQPHDLSNKDYQTATESGVLSESLARSRQQWMSEAIFPKYWSKPVKKKGQIIEEPNNPPKDSMVKLGNVTIIVEPHSFEATMYAVKDPKPPPPPPITQRPVLQYGPPNGIMPPPATPKSAQSAVSSPAPTPAAQPPSQAQTLAKAPSQPRTQTQTPAQAPTLPTAQSTAVNPLAPGQSPTSNPPPAPEASRMTPTIPAALPRPVASPRGMESVLSPGTVTPQPPARPHITAPLGVQPSRRPPSPNPTLVTGAGAAAFLAGTNPAPHKPPINGAPAAPGAAAPGKPAPGKPAPGTDPIILMLASKAGSDPELRELMKRVAAGEATKPELARFQVIIDAITAENKRNGSTAGPSAERLLVDGRTVKYFADEVRAILDIVLTSNAKQTSADLRPPNGCDPLIVALVKKALDDTKTRDMVRRISENKPQFSDAPDLKLIIDQLWTKLKEKEIQASKSPASATTPTASKQANGVNGNASNSASSTPAPQTAPQPQQALRSKGPPPPPKPDISAVVFEFAGGNGDRYMFPKFSILEQMTMAPGAGQQVVASFLVVRRGSKSEYPQADPDQDYYEPLTVRLFAPSGRHLENLFRVVAPQEEVRRYMEGIMETMTRSEYVLLAMRLPRRDGTETEDTEMGGMSNGAAKEKEAEIEERETKAAHHPPSAPQVLWATNPPKIEMTELSSRSRGSSKHQKVEMQELASRSRGVYNGTEAADEDAQYQKFIATVAGKAKE</sequence>
<dbReference type="Proteomes" id="UP001172159">
    <property type="component" value="Unassembled WGS sequence"/>
</dbReference>
<feature type="domain" description="SWR1-complex protein 3" evidence="2">
    <location>
        <begin position="58"/>
        <end position="160"/>
    </location>
</feature>
<accession>A0AA40EF14</accession>
<feature type="compositionally biased region" description="Polar residues" evidence="1">
    <location>
        <begin position="25"/>
        <end position="34"/>
    </location>
</feature>
<proteinExistence type="predicted"/>
<feature type="compositionally biased region" description="Low complexity" evidence="1">
    <location>
        <begin position="207"/>
        <end position="241"/>
    </location>
</feature>
<dbReference type="PANTHER" id="PTHR28108">
    <property type="entry name" value="SWR1-COMPLEX PROTEIN 3"/>
    <property type="match status" value="1"/>
</dbReference>
<feature type="compositionally biased region" description="Low complexity" evidence="1">
    <location>
        <begin position="323"/>
        <end position="332"/>
    </location>
</feature>
<protein>
    <recommendedName>
        <fullName evidence="2">SWR1-complex protein 3 domain-containing protein</fullName>
    </recommendedName>
</protein>
<gene>
    <name evidence="3" type="ORF">B0T21DRAFT_411207</name>
</gene>
<feature type="region of interest" description="Disordered" evidence="1">
    <location>
        <begin position="155"/>
        <end position="368"/>
    </location>
</feature>
<reference evidence="3" key="1">
    <citation type="submission" date="2023-06" db="EMBL/GenBank/DDBJ databases">
        <title>Genome-scale phylogeny and comparative genomics of the fungal order Sordariales.</title>
        <authorList>
            <consortium name="Lawrence Berkeley National Laboratory"/>
            <person name="Hensen N."/>
            <person name="Bonometti L."/>
            <person name="Westerberg I."/>
            <person name="Brannstrom I.O."/>
            <person name="Guillou S."/>
            <person name="Cros-Aarteil S."/>
            <person name="Calhoun S."/>
            <person name="Haridas S."/>
            <person name="Kuo A."/>
            <person name="Mondo S."/>
            <person name="Pangilinan J."/>
            <person name="Riley R."/>
            <person name="Labutti K."/>
            <person name="Andreopoulos B."/>
            <person name="Lipzen A."/>
            <person name="Chen C."/>
            <person name="Yanf M."/>
            <person name="Daum C."/>
            <person name="Ng V."/>
            <person name="Clum A."/>
            <person name="Steindorff A."/>
            <person name="Ohm R."/>
            <person name="Martin F."/>
            <person name="Silar P."/>
            <person name="Natvig D."/>
            <person name="Lalanne C."/>
            <person name="Gautier V."/>
            <person name="Ament-Velasquez S.L."/>
            <person name="Kruys A."/>
            <person name="Hutchinson M.I."/>
            <person name="Powell A.J."/>
            <person name="Barry K."/>
            <person name="Miller A.N."/>
            <person name="Grigoriev I.V."/>
            <person name="Debuchy R."/>
            <person name="Gladieux P."/>
            <person name="Thoren M.H."/>
            <person name="Johannesson H."/>
        </authorList>
    </citation>
    <scope>NUCLEOTIDE SEQUENCE</scope>
    <source>
        <strain evidence="3">CBS 540.89</strain>
    </source>
</reference>
<feature type="region of interest" description="Disordered" evidence="1">
    <location>
        <begin position="521"/>
        <end position="580"/>
    </location>
</feature>
<feature type="compositionally biased region" description="Polar residues" evidence="1">
    <location>
        <begin position="522"/>
        <end position="543"/>
    </location>
</feature>
<feature type="compositionally biased region" description="Pro residues" evidence="1">
    <location>
        <begin position="38"/>
        <end position="48"/>
    </location>
</feature>
<dbReference type="EMBL" id="JAUKTV010000006">
    <property type="protein sequence ID" value="KAK0735997.1"/>
    <property type="molecule type" value="Genomic_DNA"/>
</dbReference>
<dbReference type="PANTHER" id="PTHR28108:SF1">
    <property type="entry name" value="SWR1-COMPLEX PROTEIN 3"/>
    <property type="match status" value="1"/>
</dbReference>
<keyword evidence="4" id="KW-1185">Reference proteome</keyword>
<dbReference type="Pfam" id="PF24707">
    <property type="entry name" value="Swc3"/>
    <property type="match status" value="1"/>
</dbReference>
<dbReference type="AlphaFoldDB" id="A0AA40EF14"/>
<feature type="region of interest" description="Disordered" evidence="1">
    <location>
        <begin position="1"/>
        <end position="94"/>
    </location>
</feature>
<evidence type="ECO:0000259" key="2">
    <source>
        <dbReference type="Pfam" id="PF24707"/>
    </source>
</evidence>
<feature type="region of interest" description="Disordered" evidence="1">
    <location>
        <begin position="693"/>
        <end position="782"/>
    </location>
</feature>